<proteinExistence type="predicted"/>
<reference evidence="1 2" key="1">
    <citation type="submission" date="2023-07" db="EMBL/GenBank/DDBJ databases">
        <title>Genomic Encyclopedia of Type Strains, Phase IV (KMG-IV): sequencing the most valuable type-strain genomes for metagenomic binning, comparative biology and taxonomic classification.</title>
        <authorList>
            <person name="Goeker M."/>
        </authorList>
    </citation>
    <scope>NUCLEOTIDE SEQUENCE [LARGE SCALE GENOMIC DNA]</scope>
    <source>
        <strain evidence="1 2">DSM 14914</strain>
    </source>
</reference>
<evidence type="ECO:0000313" key="2">
    <source>
        <dbReference type="Proteomes" id="UP001242811"/>
    </source>
</evidence>
<accession>A0ABU0L1I4</accession>
<gene>
    <name evidence="1" type="ORF">QOZ95_003727</name>
</gene>
<comment type="caution">
    <text evidence="1">The sequence shown here is derived from an EMBL/GenBank/DDBJ whole genome shotgun (WGS) entry which is preliminary data.</text>
</comment>
<keyword evidence="2" id="KW-1185">Reference proteome</keyword>
<evidence type="ECO:0000313" key="1">
    <source>
        <dbReference type="EMBL" id="MDQ0495547.1"/>
    </source>
</evidence>
<sequence length="38" mass="4325">MPLKIVSMMSITTDTFKRDNAETYPTLSRLRFSAIAAF</sequence>
<dbReference type="EMBL" id="JAUSWA010000023">
    <property type="protein sequence ID" value="MDQ0495547.1"/>
    <property type="molecule type" value="Genomic_DNA"/>
</dbReference>
<dbReference type="Proteomes" id="UP001242811">
    <property type="component" value="Unassembled WGS sequence"/>
</dbReference>
<name>A0ABU0L1I4_9BACL</name>
<protein>
    <submittedName>
        <fullName evidence="1">Uncharacterized protein</fullName>
    </submittedName>
</protein>
<organism evidence="1 2">
    <name type="scientific">Paenibacillus brasilensis</name>
    <dbReference type="NCBI Taxonomy" id="128574"/>
    <lineage>
        <taxon>Bacteria</taxon>
        <taxon>Bacillati</taxon>
        <taxon>Bacillota</taxon>
        <taxon>Bacilli</taxon>
        <taxon>Bacillales</taxon>
        <taxon>Paenibacillaceae</taxon>
        <taxon>Paenibacillus</taxon>
    </lineage>
</organism>